<organism evidence="29 30">
    <name type="scientific">Pseudarthrobacter phenanthrenivorans</name>
    <name type="common">Arthrobacter phenanthrenivorans</name>
    <dbReference type="NCBI Taxonomy" id="361575"/>
    <lineage>
        <taxon>Bacteria</taxon>
        <taxon>Bacillati</taxon>
        <taxon>Actinomycetota</taxon>
        <taxon>Actinomycetes</taxon>
        <taxon>Micrococcales</taxon>
        <taxon>Micrococcaceae</taxon>
        <taxon>Pseudarthrobacter</taxon>
    </lineage>
</organism>
<feature type="transmembrane region" description="Helical" evidence="25">
    <location>
        <begin position="232"/>
        <end position="253"/>
    </location>
</feature>
<comment type="catalytic activity">
    <reaction evidence="1">
        <text>D-mannitol(out) + N(pros)-phospho-L-histidyl-[protein] = D-mannitol 1-phosphate(in) + L-histidyl-[protein]</text>
        <dbReference type="Rhea" id="RHEA:33363"/>
        <dbReference type="Rhea" id="RHEA-COMP:9745"/>
        <dbReference type="Rhea" id="RHEA-COMP:9746"/>
        <dbReference type="ChEBI" id="CHEBI:16899"/>
        <dbReference type="ChEBI" id="CHEBI:29979"/>
        <dbReference type="ChEBI" id="CHEBI:61381"/>
        <dbReference type="ChEBI" id="CHEBI:64837"/>
        <dbReference type="EC" id="2.7.1.197"/>
    </reaction>
</comment>
<gene>
    <name evidence="29" type="ORF">RM50_05920</name>
</gene>
<dbReference type="GO" id="GO:0022872">
    <property type="term" value="F:protein-N(PI)-phosphohistidine-mannitol phosphotransferase system transmembrane transporter activity"/>
    <property type="evidence" value="ECO:0007669"/>
    <property type="project" value="InterPro"/>
</dbReference>
<dbReference type="Gene3D" id="3.40.50.2300">
    <property type="match status" value="1"/>
</dbReference>
<feature type="transmembrane region" description="Helical" evidence="25">
    <location>
        <begin position="287"/>
        <end position="311"/>
    </location>
</feature>
<dbReference type="InterPro" id="IPR013011">
    <property type="entry name" value="PTS_EIIB_2"/>
</dbReference>
<keyword evidence="16 25" id="KW-0812">Transmembrane</keyword>
<evidence type="ECO:0000256" key="20">
    <source>
        <dbReference type="ARBA" id="ARBA00029908"/>
    </source>
</evidence>
<evidence type="ECO:0000256" key="16">
    <source>
        <dbReference type="ARBA" id="ARBA00022692"/>
    </source>
</evidence>
<dbReference type="InterPro" id="IPR029503">
    <property type="entry name" value="PTS_EIIB_mannitol"/>
</dbReference>
<keyword evidence="17" id="KW-0418">Kinase</keyword>
<evidence type="ECO:0000256" key="5">
    <source>
        <dbReference type="ARBA" id="ARBA00011909"/>
    </source>
</evidence>
<keyword evidence="12" id="KW-0597">Phosphoprotein</keyword>
<dbReference type="PROSITE" id="PS51094">
    <property type="entry name" value="PTS_EIIA_TYPE_2"/>
    <property type="match status" value="1"/>
</dbReference>
<feature type="transmembrane region" description="Helical" evidence="25">
    <location>
        <begin position="331"/>
        <end position="353"/>
    </location>
</feature>
<evidence type="ECO:0000256" key="1">
    <source>
        <dbReference type="ARBA" id="ARBA00001655"/>
    </source>
</evidence>
<dbReference type="CDD" id="cd00211">
    <property type="entry name" value="PTS_IIA_fru"/>
    <property type="match status" value="1"/>
</dbReference>
<keyword evidence="13" id="KW-0762">Sugar transport</keyword>
<comment type="function">
    <text evidence="2">The phosphoenolpyruvate-dependent sugar phosphotransferase system (sugar PTS), a major carbohydrate active transport system, catalyzes the phosphorylation of incoming sugar substrates concomitantly with their translocation across the cell membrane. The enzyme II CmtAB PTS system is involved in D-mannitol transport.</text>
</comment>
<evidence type="ECO:0000256" key="3">
    <source>
        <dbReference type="ARBA" id="ARBA00004429"/>
    </source>
</evidence>
<evidence type="ECO:0000256" key="25">
    <source>
        <dbReference type="SAM" id="Phobius"/>
    </source>
</evidence>
<evidence type="ECO:0000256" key="11">
    <source>
        <dbReference type="ARBA" id="ARBA00022519"/>
    </source>
</evidence>
<keyword evidence="11" id="KW-0997">Cell inner membrane</keyword>
<feature type="transmembrane region" description="Helical" evidence="25">
    <location>
        <begin position="66"/>
        <end position="85"/>
    </location>
</feature>
<dbReference type="CDD" id="cd05567">
    <property type="entry name" value="PTS_IIB_mannitol"/>
    <property type="match status" value="1"/>
</dbReference>
<evidence type="ECO:0000313" key="29">
    <source>
        <dbReference type="EMBL" id="KIC68214.1"/>
    </source>
</evidence>
<evidence type="ECO:0000256" key="10">
    <source>
        <dbReference type="ARBA" id="ARBA00022475"/>
    </source>
</evidence>
<evidence type="ECO:0000259" key="28">
    <source>
        <dbReference type="PROSITE" id="PS51104"/>
    </source>
</evidence>
<evidence type="ECO:0000256" key="7">
    <source>
        <dbReference type="ARBA" id="ARBA00015039"/>
    </source>
</evidence>
<comment type="caution">
    <text evidence="29">The sequence shown here is derived from an EMBL/GenBank/DDBJ whole genome shotgun (WGS) entry which is preliminary data.</text>
</comment>
<dbReference type="RefSeq" id="WP_043450870.1">
    <property type="nucleotide sequence ID" value="NZ_JWTB01000011.1"/>
</dbReference>
<dbReference type="Pfam" id="PF02302">
    <property type="entry name" value="PTS_IIB"/>
    <property type="match status" value="1"/>
</dbReference>
<comment type="subcellular location">
    <subcellularLocation>
        <location evidence="3">Cell inner membrane</location>
        <topology evidence="3">Multi-pass membrane protein</topology>
    </subcellularLocation>
</comment>
<dbReference type="InterPro" id="IPR002178">
    <property type="entry name" value="PTS_EIIA_type-2_dom"/>
</dbReference>
<dbReference type="Pfam" id="PF00359">
    <property type="entry name" value="PTS_EIIA_2"/>
    <property type="match status" value="1"/>
</dbReference>
<feature type="domain" description="PTS EIIA type-2" evidence="26">
    <location>
        <begin position="549"/>
        <end position="688"/>
    </location>
</feature>
<dbReference type="Proteomes" id="UP000031196">
    <property type="component" value="Unassembled WGS sequence"/>
</dbReference>
<evidence type="ECO:0000256" key="14">
    <source>
        <dbReference type="ARBA" id="ARBA00022679"/>
    </source>
</evidence>
<evidence type="ECO:0000256" key="17">
    <source>
        <dbReference type="ARBA" id="ARBA00022777"/>
    </source>
</evidence>
<feature type="domain" description="PTS EIIC type-2" evidence="28">
    <location>
        <begin position="20"/>
        <end position="360"/>
    </location>
</feature>
<dbReference type="NCBIfam" id="NF011663">
    <property type="entry name" value="PRK15083.1"/>
    <property type="match status" value="1"/>
</dbReference>
<dbReference type="PROSITE" id="PS51104">
    <property type="entry name" value="PTS_EIIC_TYPE_2"/>
    <property type="match status" value="1"/>
</dbReference>
<evidence type="ECO:0000256" key="24">
    <source>
        <dbReference type="ARBA" id="ARBA00033349"/>
    </source>
</evidence>
<dbReference type="InterPro" id="IPR004718">
    <property type="entry name" value="PTS_IIC_mtl"/>
</dbReference>
<comment type="subunit">
    <text evidence="4">Homodimer.</text>
</comment>
<evidence type="ECO:0000256" key="18">
    <source>
        <dbReference type="ARBA" id="ARBA00022989"/>
    </source>
</evidence>
<dbReference type="PANTHER" id="PTHR30181">
    <property type="entry name" value="MANNITOL PERMEASE IIC COMPONENT"/>
    <property type="match status" value="1"/>
</dbReference>
<accession>A0A0B4D4A4</accession>
<reference evidence="29 30" key="1">
    <citation type="submission" date="2014-12" db="EMBL/GenBank/DDBJ databases">
        <title>Genome sequencing of Arthrobacter phenanthrenivorans SWC37.</title>
        <authorList>
            <person name="Tan P.W."/>
            <person name="Chan K.-G."/>
        </authorList>
    </citation>
    <scope>NUCLEOTIDE SEQUENCE [LARGE SCALE GENOMIC DNA]</scope>
    <source>
        <strain evidence="29 30">SWC37</strain>
    </source>
</reference>
<evidence type="ECO:0000256" key="13">
    <source>
        <dbReference type="ARBA" id="ARBA00022597"/>
    </source>
</evidence>
<evidence type="ECO:0000256" key="22">
    <source>
        <dbReference type="ARBA" id="ARBA00030956"/>
    </source>
</evidence>
<evidence type="ECO:0000256" key="4">
    <source>
        <dbReference type="ARBA" id="ARBA00011738"/>
    </source>
</evidence>
<keyword evidence="18 25" id="KW-1133">Transmembrane helix</keyword>
<evidence type="ECO:0000256" key="15">
    <source>
        <dbReference type="ARBA" id="ARBA00022683"/>
    </source>
</evidence>
<dbReference type="GO" id="GO:0090563">
    <property type="term" value="F:protein-phosphocysteine-sugar phosphotransferase activity"/>
    <property type="evidence" value="ECO:0007669"/>
    <property type="project" value="TreeGrafter"/>
</dbReference>
<evidence type="ECO:0000256" key="2">
    <source>
        <dbReference type="ARBA" id="ARBA00002434"/>
    </source>
</evidence>
<keyword evidence="19 25" id="KW-0472">Membrane</keyword>
<keyword evidence="15" id="KW-0598">Phosphotransferase system</keyword>
<feature type="transmembrane region" description="Helical" evidence="25">
    <location>
        <begin position="156"/>
        <end position="180"/>
    </location>
</feature>
<dbReference type="InterPro" id="IPR003352">
    <property type="entry name" value="PTS_EIIC"/>
</dbReference>
<feature type="transmembrane region" description="Helical" evidence="25">
    <location>
        <begin position="20"/>
        <end position="46"/>
    </location>
</feature>
<feature type="domain" description="PTS EIIB type-2" evidence="27">
    <location>
        <begin position="412"/>
        <end position="507"/>
    </location>
</feature>
<dbReference type="Gene3D" id="3.40.930.10">
    <property type="entry name" value="Mannitol-specific EII, Chain A"/>
    <property type="match status" value="1"/>
</dbReference>
<evidence type="ECO:0000256" key="23">
    <source>
        <dbReference type="ARBA" id="ARBA00030962"/>
    </source>
</evidence>
<dbReference type="NCBIfam" id="TIGR00851">
    <property type="entry name" value="mtlA"/>
    <property type="match status" value="1"/>
</dbReference>
<dbReference type="GO" id="GO:0016301">
    <property type="term" value="F:kinase activity"/>
    <property type="evidence" value="ECO:0007669"/>
    <property type="project" value="UniProtKB-KW"/>
</dbReference>
<protein>
    <recommendedName>
        <fullName evidence="6">Mannitol-specific phosphotransferase enzyme IIA component</fullName>
        <ecNumber evidence="5">2.7.1.197</ecNumber>
    </recommendedName>
    <alternativeName>
        <fullName evidence="22">EIIA</fullName>
    </alternativeName>
    <alternativeName>
        <fullName evidence="24">EIICB-Mtl</fullName>
    </alternativeName>
    <alternativeName>
        <fullName evidence="21">EIICBA-Mtl</fullName>
    </alternativeName>
    <alternativeName>
        <fullName evidence="23">EIII</fullName>
    </alternativeName>
    <alternativeName>
        <fullName evidence="20">PTS system mannitol-specific EIIA component</fullName>
    </alternativeName>
    <alternativeName>
        <fullName evidence="8">PTS system mannitol-specific EIICB component</fullName>
    </alternativeName>
    <alternativeName>
        <fullName evidence="7">PTS system mannitol-specific EIICBA component</fullName>
    </alternativeName>
</protein>
<evidence type="ECO:0000256" key="12">
    <source>
        <dbReference type="ARBA" id="ARBA00022553"/>
    </source>
</evidence>
<dbReference type="OrthoDB" id="9814222at2"/>
<dbReference type="EMBL" id="JWTB01000011">
    <property type="protein sequence ID" value="KIC68214.1"/>
    <property type="molecule type" value="Genomic_DNA"/>
</dbReference>
<keyword evidence="10" id="KW-1003">Cell membrane</keyword>
<evidence type="ECO:0000256" key="19">
    <source>
        <dbReference type="ARBA" id="ARBA00023136"/>
    </source>
</evidence>
<dbReference type="EC" id="2.7.1.197" evidence="5"/>
<dbReference type="InterPro" id="IPR036095">
    <property type="entry name" value="PTS_EIIB-like_sf"/>
</dbReference>
<dbReference type="InterPro" id="IPR016152">
    <property type="entry name" value="PTrfase/Anion_transptr"/>
</dbReference>
<evidence type="ECO:0000256" key="21">
    <source>
        <dbReference type="ARBA" id="ARBA00030684"/>
    </source>
</evidence>
<name>A0A0B4D4A4_PSEPS</name>
<dbReference type="PANTHER" id="PTHR30181:SF2">
    <property type="entry name" value="PTS SYSTEM MANNITOL-SPECIFIC EIICBA COMPONENT"/>
    <property type="match status" value="1"/>
</dbReference>
<evidence type="ECO:0000256" key="6">
    <source>
        <dbReference type="ARBA" id="ARBA00014783"/>
    </source>
</evidence>
<dbReference type="Pfam" id="PF02378">
    <property type="entry name" value="PTS_EIIC"/>
    <property type="match status" value="1"/>
</dbReference>
<feature type="transmembrane region" description="Helical" evidence="25">
    <location>
        <begin position="97"/>
        <end position="122"/>
    </location>
</feature>
<sequence>MATETVAKPRTSARVHVQKFGTFLSGMIMPNIGAFIAWGIITALFIEKGWLPVPQLGGFGETGGKPNIGLVGPMITYLLPLLIGYTGGKMVYDVRGGVVGAIGTMGVIVGAGIPMFIGAMIMGPLGGWTMKKIDSIWDGKIRPGFEMLVNNFSAGIWGALLALLGFYGISPLVTAFSTAAGNFVQFLVQNGLLPLTSIFIEPAKVLFLNNAINHGVLTPLGVQQSLEQGKSILFLLEANPGPGLGLLLAYMFFGRGAAKASAPGAAIIQFLGGIHEIYFPYVLMRPLLILGTIAGGMTGIATLALTNSGLVAPAAPGSIFAVLAQTSRDSYFGVILSVVLAATVSFLVSSLILRTTKHSDEADLGDATSRMEAMKGKKSSVASTLTGAGAGTAAGTTAAGRGGVGVLAGPVRNIVFACDAGMGSSAMGASVLRNKIKAAGFPDVKVTNASIANLSDTYDVVVTHQDLTERAKPATSSAVHYSVDNFMNSPRYDEIVELVKESNTEGGTADAGTTHGAHAADAPVDATPAAAGTAAGAAAAGTSAAGSPEILARESVVLNGSATTRDAAIDEAGRLLLARGAVDEGYIAAMHEREESVSTYMGSFLAIPHGTNAAKDHIRKSAVSVIRYPEGIDWNGKQVKFVVGVAGINNEHLHILSSIAKVFTNKEQVARLEAATSEDEVLELFGKVNA</sequence>
<dbReference type="SUPFAM" id="SSF55804">
    <property type="entry name" value="Phoshotransferase/anion transport protein"/>
    <property type="match status" value="1"/>
</dbReference>
<evidence type="ECO:0000256" key="8">
    <source>
        <dbReference type="ARBA" id="ARBA00021825"/>
    </source>
</evidence>
<dbReference type="InterPro" id="IPR050893">
    <property type="entry name" value="Sugar_PTS"/>
</dbReference>
<dbReference type="InterPro" id="IPR003501">
    <property type="entry name" value="PTS_EIIB_2/3"/>
</dbReference>
<evidence type="ECO:0000259" key="27">
    <source>
        <dbReference type="PROSITE" id="PS51099"/>
    </source>
</evidence>
<dbReference type="PROSITE" id="PS51099">
    <property type="entry name" value="PTS_EIIB_TYPE_2"/>
    <property type="match status" value="1"/>
</dbReference>
<dbReference type="InterPro" id="IPR013014">
    <property type="entry name" value="PTS_EIIC_2"/>
</dbReference>
<dbReference type="GO" id="GO:0009401">
    <property type="term" value="P:phosphoenolpyruvate-dependent sugar phosphotransferase system"/>
    <property type="evidence" value="ECO:0007669"/>
    <property type="project" value="UniProtKB-KW"/>
</dbReference>
<keyword evidence="14" id="KW-0808">Transferase</keyword>
<evidence type="ECO:0000313" key="30">
    <source>
        <dbReference type="Proteomes" id="UP000031196"/>
    </source>
</evidence>
<keyword evidence="9" id="KW-0813">Transport</keyword>
<proteinExistence type="predicted"/>
<dbReference type="SUPFAM" id="SSF52794">
    <property type="entry name" value="PTS system IIB component-like"/>
    <property type="match status" value="1"/>
</dbReference>
<dbReference type="GO" id="GO:0005886">
    <property type="term" value="C:plasma membrane"/>
    <property type="evidence" value="ECO:0007669"/>
    <property type="project" value="UniProtKB-SubCell"/>
</dbReference>
<dbReference type="AlphaFoldDB" id="A0A0B4D4A4"/>
<evidence type="ECO:0000259" key="26">
    <source>
        <dbReference type="PROSITE" id="PS51094"/>
    </source>
</evidence>
<evidence type="ECO:0000256" key="9">
    <source>
        <dbReference type="ARBA" id="ARBA00022448"/>
    </source>
</evidence>
<dbReference type="PROSITE" id="PS00372">
    <property type="entry name" value="PTS_EIIA_TYPE_2_HIS"/>
    <property type="match status" value="1"/>
</dbReference>